<dbReference type="AlphaFoldDB" id="A0A9W6JJ14"/>
<gene>
    <name evidence="1" type="ORF">GCM10008171_19690</name>
</gene>
<proteinExistence type="predicted"/>
<organism evidence="1 2">
    <name type="scientific">Methylopila jiangsuensis</name>
    <dbReference type="NCBI Taxonomy" id="586230"/>
    <lineage>
        <taxon>Bacteria</taxon>
        <taxon>Pseudomonadati</taxon>
        <taxon>Pseudomonadota</taxon>
        <taxon>Alphaproteobacteria</taxon>
        <taxon>Hyphomicrobiales</taxon>
        <taxon>Methylopilaceae</taxon>
        <taxon>Methylopila</taxon>
    </lineage>
</organism>
<evidence type="ECO:0000313" key="2">
    <source>
        <dbReference type="Proteomes" id="UP001143364"/>
    </source>
</evidence>
<dbReference type="RefSeq" id="WP_271204586.1">
    <property type="nucleotide sequence ID" value="NZ_BSFK01000010.1"/>
</dbReference>
<accession>A0A9W6JJ14</accession>
<evidence type="ECO:0000313" key="1">
    <source>
        <dbReference type="EMBL" id="GLK76715.1"/>
    </source>
</evidence>
<dbReference type="Proteomes" id="UP001143364">
    <property type="component" value="Unassembled WGS sequence"/>
</dbReference>
<dbReference type="EMBL" id="BSFK01000010">
    <property type="protein sequence ID" value="GLK76715.1"/>
    <property type="molecule type" value="Genomic_DNA"/>
</dbReference>
<reference evidence="1" key="1">
    <citation type="journal article" date="2014" name="Int. J. Syst. Evol. Microbiol.">
        <title>Complete genome sequence of Corynebacterium casei LMG S-19264T (=DSM 44701T), isolated from a smear-ripened cheese.</title>
        <authorList>
            <consortium name="US DOE Joint Genome Institute (JGI-PGF)"/>
            <person name="Walter F."/>
            <person name="Albersmeier A."/>
            <person name="Kalinowski J."/>
            <person name="Ruckert C."/>
        </authorList>
    </citation>
    <scope>NUCLEOTIDE SEQUENCE</scope>
    <source>
        <strain evidence="1">VKM B-2555</strain>
    </source>
</reference>
<comment type="caution">
    <text evidence="1">The sequence shown here is derived from an EMBL/GenBank/DDBJ whole genome shotgun (WGS) entry which is preliminary data.</text>
</comment>
<reference evidence="1" key="2">
    <citation type="submission" date="2023-01" db="EMBL/GenBank/DDBJ databases">
        <authorList>
            <person name="Sun Q."/>
            <person name="Evtushenko L."/>
        </authorList>
    </citation>
    <scope>NUCLEOTIDE SEQUENCE</scope>
    <source>
        <strain evidence="1">VKM B-2555</strain>
    </source>
</reference>
<sequence>MTALSDMGHAAAEAGAWSHMDALELEFLALPMPDRADLAFLREAGVPERALTAHATMTKVAPVSIDRGRFEFQPGGEPMFVNAVRAFTSEVQDLVAWRPSPSVKLRLLGRSFALGEAAIDMAATYFADNALQVWRSPLDWLRAEGRGIVIVDRAAVHDRLRDVPRIAGEDLEHSRQLRDALVPPRPTCRVVLHKTTMEKAA</sequence>
<protein>
    <submittedName>
        <fullName evidence="1">Uncharacterized protein</fullName>
    </submittedName>
</protein>
<name>A0A9W6JJ14_9HYPH</name>
<keyword evidence="2" id="KW-1185">Reference proteome</keyword>